<gene>
    <name evidence="2" type="ORF">DWW02_01280</name>
</gene>
<comment type="caution">
    <text evidence="2">The sequence shown here is derived from an EMBL/GenBank/DDBJ whole genome shotgun (WGS) entry which is preliminary data.</text>
</comment>
<name>A0A412ZDT6_9FIRM</name>
<sequence length="364" mass="40511">MNNSLTGFLGTYASPESLGIYRFTIDLRNGAMSYPELYYEAPDCKYLSLRDSMLASPLKREGRSGICLLDTAHNKEEALAQPAAECFGESSPACYAAQDDRYLYTANYHEGTILIYEITYEEGSPGRKKRPTLPHLELAKRIPIAPKAGCHQILFHSHYMMVPCLLLDKMMVFDCQKDFTLVSELAFDKGTGPRHGIFDRDHKQFFLVSELSNQVFVYSLTEDGAAGTDSSHNSISLPDFSMKLLQICPILPLDAVYEEPPASAAIRLSPDQRFLYVSTRFAEVITVFKISHGRLEQIQQTGCGGIHPRDMVLTPDGRYLLVANRTQGGLVSFQLNPETGELLDICSRVPAPEAVSIVLSQHTI</sequence>
<dbReference type="InterPro" id="IPR015943">
    <property type="entry name" value="WD40/YVTN_repeat-like_dom_sf"/>
</dbReference>
<proteinExistence type="inferred from homology"/>
<dbReference type="InterPro" id="IPR011048">
    <property type="entry name" value="Haem_d1_sf"/>
</dbReference>
<dbReference type="PANTHER" id="PTHR30344">
    <property type="entry name" value="6-PHOSPHOGLUCONOLACTONASE-RELATED"/>
    <property type="match status" value="1"/>
</dbReference>
<evidence type="ECO:0000256" key="1">
    <source>
        <dbReference type="ARBA" id="ARBA00005564"/>
    </source>
</evidence>
<dbReference type="RefSeq" id="WP_118017190.1">
    <property type="nucleotide sequence ID" value="NZ_CAUHGS010000006.1"/>
</dbReference>
<dbReference type="PANTHER" id="PTHR30344:SF1">
    <property type="entry name" value="6-PHOSPHOGLUCONOLACTONASE"/>
    <property type="match status" value="1"/>
</dbReference>
<reference evidence="2 3" key="1">
    <citation type="submission" date="2018-08" db="EMBL/GenBank/DDBJ databases">
        <title>A genome reference for cultivated species of the human gut microbiota.</title>
        <authorList>
            <person name="Zou Y."/>
            <person name="Xue W."/>
            <person name="Luo G."/>
        </authorList>
    </citation>
    <scope>NUCLEOTIDE SEQUENCE [LARGE SCALE GENOMIC DNA]</scope>
    <source>
        <strain evidence="2 3">AF14-18</strain>
    </source>
</reference>
<comment type="similarity">
    <text evidence="1">Belongs to the cycloisomerase 2 family.</text>
</comment>
<evidence type="ECO:0000313" key="3">
    <source>
        <dbReference type="Proteomes" id="UP000284543"/>
    </source>
</evidence>
<dbReference type="Gene3D" id="2.130.10.10">
    <property type="entry name" value="YVTN repeat-like/Quinoprotein amine dehydrogenase"/>
    <property type="match status" value="1"/>
</dbReference>
<accession>A0A412ZDT6</accession>
<dbReference type="InterPro" id="IPR019405">
    <property type="entry name" value="Lactonase_7-beta_prop"/>
</dbReference>
<dbReference type="Proteomes" id="UP000284543">
    <property type="component" value="Unassembled WGS sequence"/>
</dbReference>
<dbReference type="Pfam" id="PF10282">
    <property type="entry name" value="Lactonase"/>
    <property type="match status" value="1"/>
</dbReference>
<protein>
    <submittedName>
        <fullName evidence="2">Lactonase family protein</fullName>
    </submittedName>
</protein>
<dbReference type="SUPFAM" id="SSF51004">
    <property type="entry name" value="C-terminal (heme d1) domain of cytochrome cd1-nitrite reductase"/>
    <property type="match status" value="1"/>
</dbReference>
<dbReference type="AlphaFoldDB" id="A0A412ZDT6"/>
<organism evidence="2 3">
    <name type="scientific">Enterocloster bolteae</name>
    <dbReference type="NCBI Taxonomy" id="208479"/>
    <lineage>
        <taxon>Bacteria</taxon>
        <taxon>Bacillati</taxon>
        <taxon>Bacillota</taxon>
        <taxon>Clostridia</taxon>
        <taxon>Lachnospirales</taxon>
        <taxon>Lachnospiraceae</taxon>
        <taxon>Enterocloster</taxon>
    </lineage>
</organism>
<dbReference type="GO" id="GO:0017057">
    <property type="term" value="F:6-phosphogluconolactonase activity"/>
    <property type="evidence" value="ECO:0007669"/>
    <property type="project" value="TreeGrafter"/>
</dbReference>
<dbReference type="InterPro" id="IPR050282">
    <property type="entry name" value="Cycloisomerase_2"/>
</dbReference>
<evidence type="ECO:0000313" key="2">
    <source>
        <dbReference type="EMBL" id="RGV78400.1"/>
    </source>
</evidence>
<dbReference type="EMBL" id="QRZM01000001">
    <property type="protein sequence ID" value="RGV78400.1"/>
    <property type="molecule type" value="Genomic_DNA"/>
</dbReference>